<dbReference type="InterPro" id="IPR047774">
    <property type="entry name" value="SrfA-like"/>
</dbReference>
<feature type="compositionally biased region" description="Basic and acidic residues" evidence="1">
    <location>
        <begin position="457"/>
        <end position="471"/>
    </location>
</feature>
<protein>
    <submittedName>
        <fullName evidence="3">Putative virulence factor</fullName>
    </submittedName>
</protein>
<evidence type="ECO:0000313" key="4">
    <source>
        <dbReference type="Proteomes" id="UP000009284"/>
    </source>
</evidence>
<name>G4Q9Y5_TAYAM</name>
<dbReference type="EMBL" id="CP003059">
    <property type="protein sequence ID" value="AEP36904.1"/>
    <property type="molecule type" value="Genomic_DNA"/>
</dbReference>
<proteinExistence type="predicted"/>
<keyword evidence="2" id="KW-0472">Membrane</keyword>
<keyword evidence="2" id="KW-1133">Transmembrane helix</keyword>
<dbReference type="OrthoDB" id="5448848at2"/>
<accession>G4Q9Y5</accession>
<feature type="transmembrane region" description="Helical" evidence="2">
    <location>
        <begin position="199"/>
        <end position="220"/>
    </location>
</feature>
<keyword evidence="2" id="KW-0812">Transmembrane</keyword>
<dbReference type="RefSeq" id="WP_014111798.1">
    <property type="nucleotide sequence ID" value="NC_016043.1"/>
</dbReference>
<feature type="region of interest" description="Disordered" evidence="1">
    <location>
        <begin position="249"/>
        <end position="287"/>
    </location>
</feature>
<evidence type="ECO:0000256" key="2">
    <source>
        <dbReference type="SAM" id="Phobius"/>
    </source>
</evidence>
<feature type="compositionally biased region" description="Basic and acidic residues" evidence="1">
    <location>
        <begin position="273"/>
        <end position="284"/>
    </location>
</feature>
<dbReference type="KEGG" id="tas:TASI_1152"/>
<dbReference type="HOGENOM" id="CLU_027873_0_0_4"/>
<dbReference type="STRING" id="1008459.TASI_1152"/>
<reference key="1">
    <citation type="submission" date="2011-09" db="EMBL/GenBank/DDBJ databases">
        <title>Genomic characterization of the Taylorella genus.</title>
        <authorList>
            <person name="Hebert L."/>
            <person name="Moumen B."/>
            <person name="Pons N."/>
            <person name="Duquesne F."/>
            <person name="Breuil M.-F."/>
            <person name="Goux D."/>
            <person name="Batto J.-M."/>
            <person name="Renault P."/>
            <person name="Laugier C."/>
            <person name="Petry S."/>
        </authorList>
    </citation>
    <scope>NUCLEOTIDE SEQUENCE</scope>
    <source>
        <strain>MCE3</strain>
    </source>
</reference>
<feature type="compositionally biased region" description="Low complexity" evidence="1">
    <location>
        <begin position="482"/>
        <end position="512"/>
    </location>
</feature>
<feature type="compositionally biased region" description="Polar residues" evidence="1">
    <location>
        <begin position="513"/>
        <end position="524"/>
    </location>
</feature>
<organism evidence="3 4">
    <name type="scientific">Taylorella asinigenitalis (strain MCE3)</name>
    <dbReference type="NCBI Taxonomy" id="1008459"/>
    <lineage>
        <taxon>Bacteria</taxon>
        <taxon>Pseudomonadati</taxon>
        <taxon>Pseudomonadota</taxon>
        <taxon>Betaproteobacteria</taxon>
        <taxon>Burkholderiales</taxon>
        <taxon>Alcaligenaceae</taxon>
        <taxon>Taylorella</taxon>
    </lineage>
</organism>
<feature type="region of interest" description="Disordered" evidence="1">
    <location>
        <begin position="393"/>
        <end position="524"/>
    </location>
</feature>
<evidence type="ECO:0000313" key="3">
    <source>
        <dbReference type="EMBL" id="AEP36904.1"/>
    </source>
</evidence>
<feature type="compositionally biased region" description="Gly residues" evidence="1">
    <location>
        <begin position="396"/>
        <end position="416"/>
    </location>
</feature>
<feature type="compositionally biased region" description="Basic and acidic residues" evidence="1">
    <location>
        <begin position="417"/>
        <end position="436"/>
    </location>
</feature>
<evidence type="ECO:0000256" key="1">
    <source>
        <dbReference type="SAM" id="MobiDB-lite"/>
    </source>
</evidence>
<keyword evidence="4" id="KW-1185">Reference proteome</keyword>
<reference evidence="3 4" key="2">
    <citation type="journal article" date="2012" name="PLoS ONE">
        <title>Genomic characterization of the taylorella genus.</title>
        <authorList>
            <person name="Hebert L."/>
            <person name="Moumen B."/>
            <person name="Pons N."/>
            <person name="Duquesne F."/>
            <person name="Breuil M.F."/>
            <person name="Goux D."/>
            <person name="Batto J.M."/>
            <person name="Laugier C."/>
            <person name="Renault P."/>
            <person name="Petry S."/>
        </authorList>
    </citation>
    <scope>NUCLEOTIDE SEQUENCE [LARGE SCALE GENOMIC DNA]</scope>
    <source>
        <strain evidence="3 4">MCE3</strain>
    </source>
</reference>
<dbReference type="NCBIfam" id="NF040486">
    <property type="entry name" value="SrfA_fam"/>
    <property type="match status" value="2"/>
</dbReference>
<dbReference type="AlphaFoldDB" id="G4Q9Y5"/>
<dbReference type="Proteomes" id="UP000009284">
    <property type="component" value="Chromosome"/>
</dbReference>
<gene>
    <name evidence="3" type="ordered locus">TASI_1152</name>
</gene>
<dbReference type="eggNOG" id="ENOG502Z7ND">
    <property type="taxonomic scope" value="Bacteria"/>
</dbReference>
<sequence length="652" mass="70381">MSALLRSGELKNYTALGQDGQPVYTVASQFRNAVKFKCGEKYADFLAVPQRNEIGNVIDWYVPFESTRADGTHQIIPWTSATEEERQTALAELESFKLKMEQLGKDFATSTSSDQQIFSRLLYLPNGEMKDQLTAIRFPNNEHIYLVDGKPVITFWGFIDKNRAPYSDPFIQLHSNFKPAEKPPTVAVPAALPPKKSGWLWWLLLLLLLLLLAGATYWFYFKDHGKKNISGINVPDKIGTVEAPLNKNVPANKITGQETKPTPDHAPAPTPAPEKDPVSEKETNKITGIAETKEVVEECKDPITYYKVSETVLMDKDGKFLTIKPRECDILLPFKENNYYVSRNGKWYIANSDTVVTDTEILKTLEGVNLLDGTVVGKDGVVVGEDGIAVGSEGVVEGGVDGTGTGTGTAEGLGLGEGEKGKDKGPEGEGEAKPEDNNPVTPIPDPTLSGQETNKAPGEENKNGPEGKPEAENNQVDPVKPLDPNLNTQNNNTVVPPVDPVGMNNTTNNTNNATGSTGDPNVAQNPNTKPLALTEQNIKSGDMKFLKGNWSSNSGLQDNATGRPLRLAYNFDDKGNGTVKLNRGDGVSCETGVTSSTVNGKLEINAIGNAKCTDGSSYELPKVTCDAGSSGNADCKGSYGEGKAFPIQIKTN</sequence>